<dbReference type="AlphaFoldDB" id="A0A382VEB5"/>
<dbReference type="EMBL" id="UINC01150906">
    <property type="protein sequence ID" value="SVD44211.1"/>
    <property type="molecule type" value="Genomic_DNA"/>
</dbReference>
<sequence>MTWVGATISYAVSVIKNYRCLHLAGLAEEIILGQNVENVIMN</sequence>
<gene>
    <name evidence="1" type="ORF">METZ01_LOCUS397065</name>
</gene>
<evidence type="ECO:0000313" key="1">
    <source>
        <dbReference type="EMBL" id="SVD44211.1"/>
    </source>
</evidence>
<organism evidence="1">
    <name type="scientific">marine metagenome</name>
    <dbReference type="NCBI Taxonomy" id="408172"/>
    <lineage>
        <taxon>unclassified sequences</taxon>
        <taxon>metagenomes</taxon>
        <taxon>ecological metagenomes</taxon>
    </lineage>
</organism>
<reference evidence="1" key="1">
    <citation type="submission" date="2018-05" db="EMBL/GenBank/DDBJ databases">
        <authorList>
            <person name="Lanie J.A."/>
            <person name="Ng W.-L."/>
            <person name="Kazmierczak K.M."/>
            <person name="Andrzejewski T.M."/>
            <person name="Davidsen T.M."/>
            <person name="Wayne K.J."/>
            <person name="Tettelin H."/>
            <person name="Glass J.I."/>
            <person name="Rusch D."/>
            <person name="Podicherti R."/>
            <person name="Tsui H.-C.T."/>
            <person name="Winkler M.E."/>
        </authorList>
    </citation>
    <scope>NUCLEOTIDE SEQUENCE</scope>
</reference>
<name>A0A382VEB5_9ZZZZ</name>
<accession>A0A382VEB5</accession>
<proteinExistence type="predicted"/>
<protein>
    <submittedName>
        <fullName evidence="1">Uncharacterized protein</fullName>
    </submittedName>
</protein>